<keyword evidence="11" id="KW-1185">Reference proteome</keyword>
<dbReference type="InterPro" id="IPR050297">
    <property type="entry name" value="LipidA_mod_glycosyltrf_83"/>
</dbReference>
<evidence type="ECO:0000256" key="9">
    <source>
        <dbReference type="SAM" id="Phobius"/>
    </source>
</evidence>
<reference evidence="10 11" key="1">
    <citation type="submission" date="2022-04" db="EMBL/GenBank/DDBJ databases">
        <title>Human microbiome associated bacterial genomes.</title>
        <authorList>
            <person name="Sandstrom S."/>
            <person name="Salamzade R."/>
            <person name="Kalan L.R."/>
        </authorList>
    </citation>
    <scope>NUCLEOTIDE SEQUENCE [LARGE SCALE GENOMIC DNA]</scope>
    <source>
        <strain evidence="11">p3-SID1799</strain>
    </source>
</reference>
<feature type="region of interest" description="Disordered" evidence="8">
    <location>
        <begin position="52"/>
        <end position="168"/>
    </location>
</feature>
<evidence type="ECO:0008006" key="12">
    <source>
        <dbReference type="Google" id="ProtNLM"/>
    </source>
</evidence>
<feature type="region of interest" description="Disordered" evidence="8">
    <location>
        <begin position="246"/>
        <end position="270"/>
    </location>
</feature>
<evidence type="ECO:0000313" key="11">
    <source>
        <dbReference type="Proteomes" id="UP001525379"/>
    </source>
</evidence>
<feature type="compositionally biased region" description="Low complexity" evidence="8">
    <location>
        <begin position="90"/>
        <end position="102"/>
    </location>
</feature>
<keyword evidence="6 9" id="KW-1133">Transmembrane helix</keyword>
<feature type="transmembrane region" description="Helical" evidence="9">
    <location>
        <begin position="377"/>
        <end position="394"/>
    </location>
</feature>
<comment type="caution">
    <text evidence="10">The sequence shown here is derived from an EMBL/GenBank/DDBJ whole genome shotgun (WGS) entry which is preliminary data.</text>
</comment>
<proteinExistence type="predicted"/>
<keyword evidence="3" id="KW-0328">Glycosyltransferase</keyword>
<keyword evidence="7 9" id="KW-0472">Membrane</keyword>
<gene>
    <name evidence="10" type="ORF">M3D15_06105</name>
</gene>
<accession>A0ABT2HXN1</accession>
<comment type="subcellular location">
    <subcellularLocation>
        <location evidence="1">Cell membrane</location>
        <topology evidence="1">Multi-pass membrane protein</topology>
    </subcellularLocation>
</comment>
<feature type="transmembrane region" description="Helical" evidence="9">
    <location>
        <begin position="542"/>
        <end position="567"/>
    </location>
</feature>
<evidence type="ECO:0000256" key="4">
    <source>
        <dbReference type="ARBA" id="ARBA00022679"/>
    </source>
</evidence>
<dbReference type="EMBL" id="JALXSQ010000019">
    <property type="protein sequence ID" value="MCT2042901.1"/>
    <property type="molecule type" value="Genomic_DNA"/>
</dbReference>
<feature type="transmembrane region" description="Helical" evidence="9">
    <location>
        <begin position="461"/>
        <end position="490"/>
    </location>
</feature>
<feature type="region of interest" description="Disordered" evidence="8">
    <location>
        <begin position="788"/>
        <end position="870"/>
    </location>
</feature>
<feature type="compositionally biased region" description="Polar residues" evidence="8">
    <location>
        <begin position="150"/>
        <end position="168"/>
    </location>
</feature>
<feature type="compositionally biased region" description="Low complexity" evidence="8">
    <location>
        <begin position="255"/>
        <end position="264"/>
    </location>
</feature>
<feature type="transmembrane region" description="Helical" evidence="9">
    <location>
        <begin position="579"/>
        <end position="603"/>
    </location>
</feature>
<dbReference type="Proteomes" id="UP001525379">
    <property type="component" value="Unassembled WGS sequence"/>
</dbReference>
<feature type="transmembrane region" description="Helical" evidence="9">
    <location>
        <begin position="609"/>
        <end position="626"/>
    </location>
</feature>
<dbReference type="PANTHER" id="PTHR33908:SF3">
    <property type="entry name" value="UNDECAPRENYL PHOSPHATE-ALPHA-4-AMINO-4-DEOXY-L-ARABINOSE ARABINOSYL TRANSFERASE"/>
    <property type="match status" value="1"/>
</dbReference>
<sequence>MGEGNEQDQARQQPLSRRELRQIALAKAAELAAQEAPELNVESAYRYYPRTGQIDLRDVNPTPAPPNPNPNRPLYPAGSAPETTPREQVQAQLAAGTQAPAAPWTSTNTGAQDIVRGPRIPGARPTGWPAQDAGTNARATDTPAGGFGATPQSVAPASTPLSNGSNPPTGGIALVYGRGGLRATNTGPTVVQNAQAPATNSGFGGAATSNTSNADAYPQASAEEPHFGTHTATAVVERERTNTGTITTVAPLDPTPAATPQTAARTRRERPGVATIARNTLTSPAFLLGTLATVLVALGSWFPSFTYGESSVLSGAHRSFPDVIDLIANGHATHGLWTAFMWLWANLVGGSEFMVRLPSAVCAGLAVSAVVLVGQRAGSLTVGVISGIVMMVLPRTTDVGMTAEGFALELAAASWSTVALLWAVGAVAHDPVVSFEVPRSLVPPHLRQQRAAALRRCAGRWAVYALLVILAAYAFPTGATMLIVHPAVLLVAGARRHAFREWFIAAMCCLVIIAPLLIVTVLQGGLDWRAEAKVGGIGPWLLSIYGAGPFGWIPLIPIALALIAGIVNLREITDRFGRTLLELSVAWFITPMLLLGGLALLGMPIHPDYLSASAPALALLVGLSLAASRRWIMWALAGAIVLAAVPSYGSQRMPGGLHDTDGREVSSFVAAHAAPGDGMLFIGEAPLTDPRTMLEAYPSNFEGLTDVAIAQPAEYMDELWDETLSSSMAGLRLDGINRVWLVRELDDPLLSTDPDLEAFRSEGFAVTQATNFRTHAVYEVVRTESFGLQEDGTPPAGQELPPVPVAPETPYADPNKPDPNAQTTIGPDGVPTAVPSETPDDGGAVDLDGDGVIDNPDGAGETGGAPQPTP</sequence>
<evidence type="ECO:0000256" key="7">
    <source>
        <dbReference type="ARBA" id="ARBA00023136"/>
    </source>
</evidence>
<keyword evidence="2" id="KW-1003">Cell membrane</keyword>
<dbReference type="PANTHER" id="PTHR33908">
    <property type="entry name" value="MANNOSYLTRANSFERASE YKCB-RELATED"/>
    <property type="match status" value="1"/>
</dbReference>
<keyword evidence="5 9" id="KW-0812">Transmembrane</keyword>
<dbReference type="RefSeq" id="WP_260104233.1">
    <property type="nucleotide sequence ID" value="NZ_JALXSQ010000019.1"/>
</dbReference>
<evidence type="ECO:0000256" key="3">
    <source>
        <dbReference type="ARBA" id="ARBA00022676"/>
    </source>
</evidence>
<keyword evidence="4" id="KW-0808">Transferase</keyword>
<evidence type="ECO:0000256" key="5">
    <source>
        <dbReference type="ARBA" id="ARBA00022692"/>
    </source>
</evidence>
<feature type="transmembrane region" description="Helical" evidence="9">
    <location>
        <begin position="631"/>
        <end position="649"/>
    </location>
</feature>
<feature type="compositionally biased region" description="Pro residues" evidence="8">
    <location>
        <begin position="62"/>
        <end position="73"/>
    </location>
</feature>
<feature type="transmembrane region" description="Helical" evidence="9">
    <location>
        <begin position="406"/>
        <end position="428"/>
    </location>
</feature>
<organism evidence="10 11">
    <name type="scientific">Pseudoclavibacter albus</name>
    <dbReference type="NCBI Taxonomy" id="272241"/>
    <lineage>
        <taxon>Bacteria</taxon>
        <taxon>Bacillati</taxon>
        <taxon>Actinomycetota</taxon>
        <taxon>Actinomycetes</taxon>
        <taxon>Micrococcales</taxon>
        <taxon>Microbacteriaceae</taxon>
        <taxon>Pseudoclavibacter</taxon>
    </lineage>
</organism>
<protein>
    <recommendedName>
        <fullName evidence="12">Glycosyltransferase RgtA/B/C/D-like domain-containing protein</fullName>
    </recommendedName>
</protein>
<feature type="compositionally biased region" description="Low complexity" evidence="8">
    <location>
        <begin position="841"/>
        <end position="854"/>
    </location>
</feature>
<feature type="transmembrane region" description="Helical" evidence="9">
    <location>
        <begin position="502"/>
        <end position="522"/>
    </location>
</feature>
<name>A0ABT2HXN1_9MICO</name>
<evidence type="ECO:0000256" key="2">
    <source>
        <dbReference type="ARBA" id="ARBA00022475"/>
    </source>
</evidence>
<evidence type="ECO:0000256" key="8">
    <source>
        <dbReference type="SAM" id="MobiDB-lite"/>
    </source>
</evidence>
<evidence type="ECO:0000256" key="6">
    <source>
        <dbReference type="ARBA" id="ARBA00022989"/>
    </source>
</evidence>
<evidence type="ECO:0000256" key="1">
    <source>
        <dbReference type="ARBA" id="ARBA00004651"/>
    </source>
</evidence>
<feature type="transmembrane region" description="Helical" evidence="9">
    <location>
        <begin position="285"/>
        <end position="303"/>
    </location>
</feature>
<evidence type="ECO:0000313" key="10">
    <source>
        <dbReference type="EMBL" id="MCT2042901.1"/>
    </source>
</evidence>